<dbReference type="STRING" id="6198.A0A075ACH4"/>
<keyword evidence="8" id="KW-1185">Reference proteome</keyword>
<reference evidence="7 8" key="1">
    <citation type="submission" date="2013-11" db="EMBL/GenBank/DDBJ databases">
        <title>Opisthorchis viverrini - life in the bile duct.</title>
        <authorList>
            <person name="Young N.D."/>
            <person name="Nagarajan N."/>
            <person name="Lin S.J."/>
            <person name="Korhonen P.K."/>
            <person name="Jex A.R."/>
            <person name="Hall R.S."/>
            <person name="Safavi-Hemami H."/>
            <person name="Kaewkong W."/>
            <person name="Bertrand D."/>
            <person name="Gao S."/>
            <person name="Seet Q."/>
            <person name="Wongkham S."/>
            <person name="Teh B.T."/>
            <person name="Wongkham C."/>
            <person name="Intapan P.M."/>
            <person name="Maleewong W."/>
            <person name="Yang X."/>
            <person name="Hu M."/>
            <person name="Wang Z."/>
            <person name="Hofmann A."/>
            <person name="Sternberg P.W."/>
            <person name="Tan P."/>
            <person name="Wang J."/>
            <person name="Gasser R.B."/>
        </authorList>
    </citation>
    <scope>NUCLEOTIDE SEQUENCE [LARGE SCALE GENOMIC DNA]</scope>
</reference>
<feature type="transmembrane region" description="Helical" evidence="6">
    <location>
        <begin position="71"/>
        <end position="92"/>
    </location>
</feature>
<dbReference type="EMBL" id="KL596777">
    <property type="protein sequence ID" value="KER25444.1"/>
    <property type="molecule type" value="Genomic_DNA"/>
</dbReference>
<organism evidence="7 8">
    <name type="scientific">Opisthorchis viverrini</name>
    <name type="common">Southeast Asian liver fluke</name>
    <dbReference type="NCBI Taxonomy" id="6198"/>
    <lineage>
        <taxon>Eukaryota</taxon>
        <taxon>Metazoa</taxon>
        <taxon>Spiralia</taxon>
        <taxon>Lophotrochozoa</taxon>
        <taxon>Platyhelminthes</taxon>
        <taxon>Trematoda</taxon>
        <taxon>Digenea</taxon>
        <taxon>Opisthorchiida</taxon>
        <taxon>Opisthorchiata</taxon>
        <taxon>Opisthorchiidae</taxon>
        <taxon>Opisthorchis</taxon>
    </lineage>
</organism>
<keyword evidence="3 6" id="KW-0812">Transmembrane</keyword>
<dbReference type="InterPro" id="IPR038330">
    <property type="entry name" value="TspO/MBR-related_sf"/>
</dbReference>
<dbReference type="CTD" id="20321305"/>
<protein>
    <recommendedName>
        <fullName evidence="9">TspO/MBR family protein</fullName>
    </recommendedName>
</protein>
<dbReference type="GO" id="GO:0033013">
    <property type="term" value="P:tetrapyrrole metabolic process"/>
    <property type="evidence" value="ECO:0007669"/>
    <property type="project" value="UniProtKB-ARBA"/>
</dbReference>
<comment type="similarity">
    <text evidence="2">Belongs to the TspO/BZRP family.</text>
</comment>
<keyword evidence="4 6" id="KW-1133">Transmembrane helix</keyword>
<evidence type="ECO:0008006" key="9">
    <source>
        <dbReference type="Google" id="ProtNLM"/>
    </source>
</evidence>
<evidence type="ECO:0000256" key="3">
    <source>
        <dbReference type="ARBA" id="ARBA00022692"/>
    </source>
</evidence>
<dbReference type="GO" id="GO:0005741">
    <property type="term" value="C:mitochondrial outer membrane"/>
    <property type="evidence" value="ECO:0007669"/>
    <property type="project" value="TreeGrafter"/>
</dbReference>
<evidence type="ECO:0000313" key="7">
    <source>
        <dbReference type="EMBL" id="KER25444.1"/>
    </source>
</evidence>
<keyword evidence="5 6" id="KW-0472">Membrane</keyword>
<dbReference type="FunFam" id="1.20.1260.100:FF:000001">
    <property type="entry name" value="translocator protein 2"/>
    <property type="match status" value="2"/>
</dbReference>
<evidence type="ECO:0000256" key="5">
    <source>
        <dbReference type="ARBA" id="ARBA00023136"/>
    </source>
</evidence>
<feature type="transmembrane region" description="Helical" evidence="6">
    <location>
        <begin position="246"/>
        <end position="263"/>
    </location>
</feature>
<feature type="transmembrane region" description="Helical" evidence="6">
    <location>
        <begin position="104"/>
        <end position="124"/>
    </location>
</feature>
<name>A0A075ACH4_OPIVI</name>
<proteinExistence type="inferred from homology"/>
<evidence type="ECO:0000313" key="8">
    <source>
        <dbReference type="Proteomes" id="UP000054324"/>
    </source>
</evidence>
<comment type="subcellular location">
    <subcellularLocation>
        <location evidence="1">Membrane</location>
        <topology evidence="1">Multi-pass membrane protein</topology>
    </subcellularLocation>
</comment>
<dbReference type="OrthoDB" id="8841220at2759"/>
<evidence type="ECO:0000256" key="2">
    <source>
        <dbReference type="ARBA" id="ARBA00007524"/>
    </source>
</evidence>
<sequence length="295" mass="33292">MSSLVFMYTDERLCPLANNVLLTALIPSMDYRIVPFIMTPYLGSIPGRYIVRRNLAWSRTLKKVWFAPPNWVFAPVWNCLYIAMGTASYLVWRDSTSDTVRLPLTIYGLHLLLNWSWTAVFFGAHKLKLPFVLPLFSLRFSNMFDYRAIPFVVTPLLGSFAGARIVGRNMAWYDTLKRPSFAPPKWVFGPVWTFLYASMGTASYLVWRDAAPDEANLPLAVYGLHLLANWAWTPVFFGAHKLKESCVVIVAVLGGAIASAVLFRPINQLASNLMLPYIAWLSYASMVNFATAAIN</sequence>
<dbReference type="RefSeq" id="XP_009170833.1">
    <property type="nucleotide sequence ID" value="XM_009172569.1"/>
</dbReference>
<dbReference type="Pfam" id="PF03073">
    <property type="entry name" value="TspO_MBR"/>
    <property type="match status" value="2"/>
</dbReference>
<dbReference type="PANTHER" id="PTHR10057:SF0">
    <property type="entry name" value="TRANSLOCATOR PROTEIN"/>
    <property type="match status" value="1"/>
</dbReference>
<dbReference type="AlphaFoldDB" id="A0A075ACH4"/>
<dbReference type="GeneID" id="20321305"/>
<feature type="transmembrane region" description="Helical" evidence="6">
    <location>
        <begin position="186"/>
        <end position="207"/>
    </location>
</feature>
<accession>A0A075ACH4</accession>
<dbReference type="InterPro" id="IPR004307">
    <property type="entry name" value="TspO_MBR"/>
</dbReference>
<evidence type="ECO:0000256" key="1">
    <source>
        <dbReference type="ARBA" id="ARBA00004141"/>
    </source>
</evidence>
<feature type="transmembrane region" description="Helical" evidence="6">
    <location>
        <begin position="219"/>
        <end position="239"/>
    </location>
</feature>
<feature type="transmembrane region" description="Helical" evidence="6">
    <location>
        <begin position="144"/>
        <end position="166"/>
    </location>
</feature>
<evidence type="ECO:0000256" key="6">
    <source>
        <dbReference type="SAM" id="Phobius"/>
    </source>
</evidence>
<dbReference type="Proteomes" id="UP000054324">
    <property type="component" value="Unassembled WGS sequence"/>
</dbReference>
<evidence type="ECO:0000256" key="4">
    <source>
        <dbReference type="ARBA" id="ARBA00022989"/>
    </source>
</evidence>
<gene>
    <name evidence="7" type="ORF">T265_07126</name>
</gene>
<dbReference type="KEGG" id="ovi:T265_07126"/>
<dbReference type="Gene3D" id="1.20.1260.100">
    <property type="entry name" value="TspO/MBR protein"/>
    <property type="match status" value="2"/>
</dbReference>
<dbReference type="CDD" id="cd15904">
    <property type="entry name" value="TSPO_MBR"/>
    <property type="match status" value="2"/>
</dbReference>
<feature type="transmembrane region" description="Helical" evidence="6">
    <location>
        <begin position="275"/>
        <end position="294"/>
    </location>
</feature>
<dbReference type="PANTHER" id="PTHR10057">
    <property type="entry name" value="PERIPHERAL-TYPE BENZODIAZEPINE RECEPTOR"/>
    <property type="match status" value="1"/>
</dbReference>